<evidence type="ECO:0000313" key="2">
    <source>
        <dbReference type="Proteomes" id="UP000230025"/>
    </source>
</evidence>
<protein>
    <submittedName>
        <fullName evidence="1">Uncharacterized protein</fullName>
    </submittedName>
</protein>
<proteinExistence type="predicted"/>
<accession>A0A2M7GVB4</accession>
<dbReference type="Proteomes" id="UP000230025">
    <property type="component" value="Unassembled WGS sequence"/>
</dbReference>
<evidence type="ECO:0000313" key="1">
    <source>
        <dbReference type="EMBL" id="PIW31237.1"/>
    </source>
</evidence>
<gene>
    <name evidence="1" type="ORF">COW28_07555</name>
</gene>
<name>A0A2M7GVB4_9BACT</name>
<organism evidence="1 2">
    <name type="scientific">bacterium (Candidatus Ratteibacteria) CG15_BIG_FIL_POST_REV_8_21_14_020_41_12</name>
    <dbReference type="NCBI Taxonomy" id="2014291"/>
    <lineage>
        <taxon>Bacteria</taxon>
        <taxon>Candidatus Ratteibacteria</taxon>
    </lineage>
</organism>
<sequence length="77" mass="8382">TSSKLYYLDSNYDPVEIGDIAGIPTFTEFHGKLIIHDGGVTKAWNGTVFEILNNLITDEIIGTGDNAETEFSGALNF</sequence>
<comment type="caution">
    <text evidence="1">The sequence shown here is derived from an EMBL/GenBank/DDBJ whole genome shotgun (WGS) entry which is preliminary data.</text>
</comment>
<feature type="non-terminal residue" evidence="1">
    <location>
        <position position="1"/>
    </location>
</feature>
<feature type="non-terminal residue" evidence="1">
    <location>
        <position position="77"/>
    </location>
</feature>
<dbReference type="AlphaFoldDB" id="A0A2M7GVB4"/>
<reference evidence="2" key="1">
    <citation type="submission" date="2017-09" db="EMBL/GenBank/DDBJ databases">
        <title>Depth-based differentiation of microbial function through sediment-hosted aquifers and enrichment of novel symbionts in the deep terrestrial subsurface.</title>
        <authorList>
            <person name="Probst A.J."/>
            <person name="Ladd B."/>
            <person name="Jarett J.K."/>
            <person name="Geller-Mcgrath D.E."/>
            <person name="Sieber C.M.K."/>
            <person name="Emerson J.B."/>
            <person name="Anantharaman K."/>
            <person name="Thomas B.C."/>
            <person name="Malmstrom R."/>
            <person name="Stieglmeier M."/>
            <person name="Klingl A."/>
            <person name="Woyke T."/>
            <person name="Ryan C.M."/>
            <person name="Banfield J.F."/>
        </authorList>
    </citation>
    <scope>NUCLEOTIDE SEQUENCE [LARGE SCALE GENOMIC DNA]</scope>
</reference>
<dbReference type="EMBL" id="PFFY01000353">
    <property type="protein sequence ID" value="PIW31237.1"/>
    <property type="molecule type" value="Genomic_DNA"/>
</dbReference>